<dbReference type="InterPro" id="IPR016090">
    <property type="entry name" value="PLA2-like_dom"/>
</dbReference>
<evidence type="ECO:0000256" key="11">
    <source>
        <dbReference type="ARBA" id="ARBA00023157"/>
    </source>
</evidence>
<feature type="domain" description="Phospholipase A2-like central" evidence="13">
    <location>
        <begin position="168"/>
        <end position="262"/>
    </location>
</feature>
<dbReference type="SUPFAM" id="SSF48619">
    <property type="entry name" value="Phospholipase A2, PLA2"/>
    <property type="match status" value="1"/>
</dbReference>
<evidence type="ECO:0000256" key="12">
    <source>
        <dbReference type="ARBA" id="ARBA00029903"/>
    </source>
</evidence>
<dbReference type="GO" id="GO:0046872">
    <property type="term" value="F:metal ion binding"/>
    <property type="evidence" value="ECO:0007669"/>
    <property type="project" value="UniProtKB-KW"/>
</dbReference>
<dbReference type="PANTHER" id="PTHR12253">
    <property type="entry name" value="RH14732P"/>
    <property type="match status" value="1"/>
</dbReference>
<dbReference type="GO" id="GO:0016042">
    <property type="term" value="P:lipid catabolic process"/>
    <property type="evidence" value="ECO:0007669"/>
    <property type="project" value="UniProtKB-KW"/>
</dbReference>
<keyword evidence="11" id="KW-1015">Disulfide bond</keyword>
<keyword evidence="5" id="KW-0964">Secreted</keyword>
<evidence type="ECO:0000256" key="7">
    <source>
        <dbReference type="ARBA" id="ARBA00022801"/>
    </source>
</evidence>
<dbReference type="OrthoDB" id="6501032at2759"/>
<dbReference type="GeneID" id="116178270"/>
<keyword evidence="8" id="KW-0106">Calcium</keyword>
<evidence type="ECO:0000256" key="6">
    <source>
        <dbReference type="ARBA" id="ARBA00022723"/>
    </source>
</evidence>
<dbReference type="GO" id="GO:0004623">
    <property type="term" value="F:phospholipase A2 activity"/>
    <property type="evidence" value="ECO:0007669"/>
    <property type="project" value="UniProtKB-EC"/>
</dbReference>
<organism evidence="14">
    <name type="scientific">Photinus pyralis</name>
    <name type="common">Common eastern firefly</name>
    <name type="synonym">Lampyris pyralis</name>
    <dbReference type="NCBI Taxonomy" id="7054"/>
    <lineage>
        <taxon>Eukaryota</taxon>
        <taxon>Metazoa</taxon>
        <taxon>Ecdysozoa</taxon>
        <taxon>Arthropoda</taxon>
        <taxon>Hexapoda</taxon>
        <taxon>Insecta</taxon>
        <taxon>Pterygota</taxon>
        <taxon>Neoptera</taxon>
        <taxon>Endopterygota</taxon>
        <taxon>Coleoptera</taxon>
        <taxon>Polyphaga</taxon>
        <taxon>Elateriformia</taxon>
        <taxon>Elateroidea</taxon>
        <taxon>Lampyridae</taxon>
        <taxon>Lampyrinae</taxon>
        <taxon>Photinus</taxon>
    </lineage>
</organism>
<evidence type="ECO:0000256" key="10">
    <source>
        <dbReference type="ARBA" id="ARBA00023098"/>
    </source>
</evidence>
<evidence type="ECO:0000256" key="2">
    <source>
        <dbReference type="ARBA" id="ARBA00004613"/>
    </source>
</evidence>
<dbReference type="Pfam" id="PF05826">
    <property type="entry name" value="Phospholip_A2_2"/>
    <property type="match status" value="1"/>
</dbReference>
<sequence>MCSNMLIRSAVIYTSLFILCIIGTQGKPSFSFKFPALGLFTGFLNARAQRQANVKEYSGRRVTNDSLIMVYYHDQTVAITELGPKKLLLNCELIEVYEPDHALHALGELQEMAQPVYISLMEMLTLMSQCDQVDRKSHISATSLHHQTAPMENRGILSNNPLTLFSGIIPGTKWCGTGDIANDYFDLGAEPNVDRCCRAHDLCPVKVRAYSQRYNLTNNSLYTKSHCVCDDDLFDCLKSSDSPTAHIMGNVYFNLVQVPCVEDRENRRKFRKAKNSF</sequence>
<dbReference type="CDD" id="cd04704">
    <property type="entry name" value="PLA2_bee_venom_like"/>
    <property type="match status" value="1"/>
</dbReference>
<dbReference type="EMBL" id="GEZM01096056">
    <property type="protein sequence ID" value="JAV55179.1"/>
    <property type="molecule type" value="Transcribed_RNA"/>
</dbReference>
<dbReference type="GO" id="GO:0005576">
    <property type="term" value="C:extracellular region"/>
    <property type="evidence" value="ECO:0007669"/>
    <property type="project" value="UniProtKB-SubCell"/>
</dbReference>
<dbReference type="GO" id="GO:0006644">
    <property type="term" value="P:phospholipid metabolic process"/>
    <property type="evidence" value="ECO:0007669"/>
    <property type="project" value="InterPro"/>
</dbReference>
<evidence type="ECO:0000256" key="1">
    <source>
        <dbReference type="ARBA" id="ARBA00001913"/>
    </source>
</evidence>
<dbReference type="PROSITE" id="PS00118">
    <property type="entry name" value="PA2_HIS"/>
    <property type="match status" value="1"/>
</dbReference>
<dbReference type="FunFam" id="1.20.90.10:FF:000002">
    <property type="entry name" value="Phospholipase A2 group III"/>
    <property type="match status" value="1"/>
</dbReference>
<keyword evidence="10" id="KW-0443">Lipid metabolism</keyword>
<evidence type="ECO:0000256" key="8">
    <source>
        <dbReference type="ARBA" id="ARBA00022837"/>
    </source>
</evidence>
<dbReference type="KEGG" id="ppyr:116178270"/>
<keyword evidence="7" id="KW-0378">Hydrolase</keyword>
<dbReference type="RefSeq" id="XP_031353589.1">
    <property type="nucleotide sequence ID" value="XM_031497729.1"/>
</dbReference>
<dbReference type="InterPro" id="IPR036444">
    <property type="entry name" value="PLipase_A2_dom_sf"/>
</dbReference>
<comment type="cofactor">
    <cofactor evidence="1">
        <name>Ca(2+)</name>
        <dbReference type="ChEBI" id="CHEBI:29108"/>
    </cofactor>
</comment>
<dbReference type="CTD" id="116178270"/>
<dbReference type="AlphaFoldDB" id="A0A1Y1K121"/>
<name>A0A1Y1K121_PHOPY</name>
<reference evidence="14" key="1">
    <citation type="journal article" date="2016" name="Sci. Rep.">
        <title>Molecular characterization of firefly nuptial gifts: a multi-omics approach sheds light on postcopulatory sexual selection.</title>
        <authorList>
            <person name="Al-Wathiqui N."/>
            <person name="Fallon T.R."/>
            <person name="South A."/>
            <person name="Weng J.K."/>
            <person name="Lewis S.M."/>
        </authorList>
    </citation>
    <scope>NUCLEOTIDE SEQUENCE</scope>
</reference>
<keyword evidence="6" id="KW-0479">Metal-binding</keyword>
<dbReference type="InterPro" id="IPR033113">
    <property type="entry name" value="PLA2_histidine"/>
</dbReference>
<proteinExistence type="predicted"/>
<dbReference type="GO" id="GO:0050482">
    <property type="term" value="P:arachidonate secretion"/>
    <property type="evidence" value="ECO:0007669"/>
    <property type="project" value="InterPro"/>
</dbReference>
<evidence type="ECO:0000256" key="3">
    <source>
        <dbReference type="ARBA" id="ARBA00013278"/>
    </source>
</evidence>
<comment type="subcellular location">
    <subcellularLocation>
        <location evidence="2">Secreted</location>
    </subcellularLocation>
</comment>
<dbReference type="Gene3D" id="1.20.90.10">
    <property type="entry name" value="Phospholipase A2 domain"/>
    <property type="match status" value="1"/>
</dbReference>
<accession>A0A1Y1K121</accession>
<evidence type="ECO:0000256" key="9">
    <source>
        <dbReference type="ARBA" id="ARBA00022963"/>
    </source>
</evidence>
<evidence type="ECO:0000259" key="13">
    <source>
        <dbReference type="Pfam" id="PF05826"/>
    </source>
</evidence>
<evidence type="ECO:0000256" key="4">
    <source>
        <dbReference type="ARBA" id="ARBA00021721"/>
    </source>
</evidence>
<dbReference type="EC" id="3.1.1.4" evidence="3"/>
<keyword evidence="9" id="KW-0442">Lipid degradation</keyword>
<protein>
    <recommendedName>
        <fullName evidence="4">Phospholipase A2</fullName>
        <ecNumber evidence="3">3.1.1.4</ecNumber>
    </recommendedName>
    <alternativeName>
        <fullName evidence="12">Phosphatidylcholine 2-acylhydrolase</fullName>
    </alternativeName>
</protein>
<evidence type="ECO:0000313" key="14">
    <source>
        <dbReference type="EMBL" id="JAV55179.1"/>
    </source>
</evidence>
<evidence type="ECO:0000256" key="5">
    <source>
        <dbReference type="ARBA" id="ARBA00022525"/>
    </source>
</evidence>